<name>A0A369W0B9_9HYPH</name>
<dbReference type="RefSeq" id="WP_114646763.1">
    <property type="nucleotide sequence ID" value="NZ_QQNH01000026.1"/>
</dbReference>
<evidence type="ECO:0000313" key="7">
    <source>
        <dbReference type="Proteomes" id="UP000253759"/>
    </source>
</evidence>
<dbReference type="PANTHER" id="PTHR30146">
    <property type="entry name" value="LACI-RELATED TRANSCRIPTIONAL REPRESSOR"/>
    <property type="match status" value="1"/>
</dbReference>
<feature type="domain" description="HTH lacI-type" evidence="5">
    <location>
        <begin position="19"/>
        <end position="73"/>
    </location>
</feature>
<dbReference type="SUPFAM" id="SSF53822">
    <property type="entry name" value="Periplasmic binding protein-like I"/>
    <property type="match status" value="1"/>
</dbReference>
<evidence type="ECO:0000259" key="5">
    <source>
        <dbReference type="PROSITE" id="PS50932"/>
    </source>
</evidence>
<dbReference type="InterPro" id="IPR000843">
    <property type="entry name" value="HTH_LacI"/>
</dbReference>
<gene>
    <name evidence="6" type="ORF">DVH29_13755</name>
</gene>
<accession>A0A369W0B9</accession>
<dbReference type="Pfam" id="PF00532">
    <property type="entry name" value="Peripla_BP_1"/>
    <property type="match status" value="1"/>
</dbReference>
<reference evidence="7" key="1">
    <citation type="submission" date="2018-07" db="EMBL/GenBank/DDBJ databases">
        <authorList>
            <person name="Liu B.-T."/>
            <person name="Du Z."/>
        </authorList>
    </citation>
    <scope>NUCLEOTIDE SEQUENCE [LARGE SCALE GENOMIC DNA]</scope>
    <source>
        <strain evidence="7">XYN52</strain>
    </source>
</reference>
<dbReference type="Pfam" id="PF00356">
    <property type="entry name" value="LacI"/>
    <property type="match status" value="1"/>
</dbReference>
<dbReference type="Gene3D" id="3.40.50.2300">
    <property type="match status" value="2"/>
</dbReference>
<dbReference type="GO" id="GO:0000976">
    <property type="term" value="F:transcription cis-regulatory region binding"/>
    <property type="evidence" value="ECO:0007669"/>
    <property type="project" value="TreeGrafter"/>
</dbReference>
<dbReference type="Gene3D" id="1.10.260.40">
    <property type="entry name" value="lambda repressor-like DNA-binding domains"/>
    <property type="match status" value="1"/>
</dbReference>
<dbReference type="PROSITE" id="PS50932">
    <property type="entry name" value="HTH_LACI_2"/>
    <property type="match status" value="1"/>
</dbReference>
<dbReference type="SMART" id="SM00354">
    <property type="entry name" value="HTH_LACI"/>
    <property type="match status" value="1"/>
</dbReference>
<dbReference type="AlphaFoldDB" id="A0A369W0B9"/>
<dbReference type="GO" id="GO:0003700">
    <property type="term" value="F:DNA-binding transcription factor activity"/>
    <property type="evidence" value="ECO:0007669"/>
    <property type="project" value="TreeGrafter"/>
</dbReference>
<organism evidence="6 7">
    <name type="scientific">Pelagibacterium lacus</name>
    <dbReference type="NCBI Taxonomy" id="2282655"/>
    <lineage>
        <taxon>Bacteria</taxon>
        <taxon>Pseudomonadati</taxon>
        <taxon>Pseudomonadota</taxon>
        <taxon>Alphaproteobacteria</taxon>
        <taxon>Hyphomicrobiales</taxon>
        <taxon>Devosiaceae</taxon>
        <taxon>Pelagibacterium</taxon>
    </lineage>
</organism>
<comment type="caution">
    <text evidence="6">The sequence shown here is derived from an EMBL/GenBank/DDBJ whole genome shotgun (WGS) entry which is preliminary data.</text>
</comment>
<keyword evidence="2" id="KW-0238">DNA-binding</keyword>
<keyword evidence="3" id="KW-0804">Transcription</keyword>
<dbReference type="PANTHER" id="PTHR30146:SF155">
    <property type="entry name" value="ALANINE RACEMASE"/>
    <property type="match status" value="1"/>
</dbReference>
<evidence type="ECO:0000256" key="4">
    <source>
        <dbReference type="SAM" id="MobiDB-lite"/>
    </source>
</evidence>
<evidence type="ECO:0000256" key="3">
    <source>
        <dbReference type="ARBA" id="ARBA00023163"/>
    </source>
</evidence>
<keyword evidence="7" id="KW-1185">Reference proteome</keyword>
<evidence type="ECO:0000256" key="1">
    <source>
        <dbReference type="ARBA" id="ARBA00023015"/>
    </source>
</evidence>
<dbReference type="InterPro" id="IPR001761">
    <property type="entry name" value="Peripla_BP/Lac1_sug-bd_dom"/>
</dbReference>
<dbReference type="OrthoDB" id="234496at2"/>
<dbReference type="InterPro" id="IPR010982">
    <property type="entry name" value="Lambda_DNA-bd_dom_sf"/>
</dbReference>
<feature type="region of interest" description="Disordered" evidence="4">
    <location>
        <begin position="351"/>
        <end position="374"/>
    </location>
</feature>
<evidence type="ECO:0000256" key="2">
    <source>
        <dbReference type="ARBA" id="ARBA00023125"/>
    </source>
</evidence>
<dbReference type="CDD" id="cd01392">
    <property type="entry name" value="HTH_LacI"/>
    <property type="match status" value="1"/>
</dbReference>
<keyword evidence="1" id="KW-0805">Transcription regulation</keyword>
<sequence length="374" mass="41548">MTNGSTRSRKRAGAQNRNVTIKDLATELGLSITTISRALNGYADVGEKTRKKVVEAARRLGYMPNRNAQRLVTRRTHSIGWIQSDGDNKYSDPHFIEVMTGVLREARSAHYDILLTSETPEREIAAYERYVRDGSVDGFIVDLPRPDDPRISFLLEAGIPFVVHGREARSDRYGWVDVDNWGNFYQLTRLIIGNGHKRFAFINGDERFLYAQVRREAVYAALADLGLPEDTVLYLESTHPMVEAGDQLTELALAEPGVTAFAYSSILLATDGLRAVTWAGRVPGRDVMLASMNDELQYLNLAPFEGQITYVRSSLREAGRALVAEVIRQCERKTVTGTLIPSVFNLGDGVEGEALAAPPGQPPLTEPARRPRTK</sequence>
<evidence type="ECO:0000313" key="6">
    <source>
        <dbReference type="EMBL" id="RDE07998.1"/>
    </source>
</evidence>
<dbReference type="SUPFAM" id="SSF47413">
    <property type="entry name" value="lambda repressor-like DNA-binding domains"/>
    <property type="match status" value="1"/>
</dbReference>
<dbReference type="EMBL" id="QQNH01000026">
    <property type="protein sequence ID" value="RDE07998.1"/>
    <property type="molecule type" value="Genomic_DNA"/>
</dbReference>
<proteinExistence type="predicted"/>
<dbReference type="InterPro" id="IPR028082">
    <property type="entry name" value="Peripla_BP_I"/>
</dbReference>
<dbReference type="Proteomes" id="UP000253759">
    <property type="component" value="Unassembled WGS sequence"/>
</dbReference>
<protein>
    <submittedName>
        <fullName evidence="6">LacI family transcriptional regulator</fullName>
    </submittedName>
</protein>